<gene>
    <name evidence="3" type="primary">rimP</name>
    <name evidence="6" type="ORF">IDAT_08060</name>
</gene>
<feature type="domain" description="Ribosome maturation factor RimP N-terminal" evidence="4">
    <location>
        <begin position="11"/>
        <end position="83"/>
    </location>
</feature>
<accession>A0A094ILX3</accession>
<comment type="subcellular location">
    <subcellularLocation>
        <location evidence="3">Cytoplasm</location>
    </subcellularLocation>
</comment>
<dbReference type="SUPFAM" id="SSF75420">
    <property type="entry name" value="YhbC-like, N-terminal domain"/>
    <property type="match status" value="1"/>
</dbReference>
<dbReference type="FunFam" id="3.30.300.70:FF:000001">
    <property type="entry name" value="Ribosome maturation factor RimP"/>
    <property type="match status" value="1"/>
</dbReference>
<dbReference type="PANTHER" id="PTHR33867:SF1">
    <property type="entry name" value="RIBOSOME MATURATION FACTOR RIMP"/>
    <property type="match status" value="1"/>
</dbReference>
<dbReference type="SUPFAM" id="SSF74942">
    <property type="entry name" value="YhbC-like, C-terminal domain"/>
    <property type="match status" value="1"/>
</dbReference>
<dbReference type="Gene3D" id="3.30.300.70">
    <property type="entry name" value="RimP-like superfamily, N-terminal"/>
    <property type="match status" value="1"/>
</dbReference>
<feature type="domain" description="Ribosome maturation factor RimP C-terminal" evidence="5">
    <location>
        <begin position="88"/>
        <end position="151"/>
    </location>
</feature>
<organism evidence="6 7">
    <name type="scientific">Pseudidiomarina atlantica</name>
    <dbReference type="NCBI Taxonomy" id="1517416"/>
    <lineage>
        <taxon>Bacteria</taxon>
        <taxon>Pseudomonadati</taxon>
        <taxon>Pseudomonadota</taxon>
        <taxon>Gammaproteobacteria</taxon>
        <taxon>Alteromonadales</taxon>
        <taxon>Idiomarinaceae</taxon>
        <taxon>Pseudidiomarina</taxon>
    </lineage>
</organism>
<dbReference type="PANTHER" id="PTHR33867">
    <property type="entry name" value="RIBOSOME MATURATION FACTOR RIMP"/>
    <property type="match status" value="1"/>
</dbReference>
<comment type="similarity">
    <text evidence="3">Belongs to the RimP family.</text>
</comment>
<name>A0A094ILX3_9GAMM</name>
<dbReference type="OrthoDB" id="9805006at2"/>
<dbReference type="eggNOG" id="COG0779">
    <property type="taxonomic scope" value="Bacteria"/>
</dbReference>
<dbReference type="CDD" id="cd01734">
    <property type="entry name" value="YlxS_C"/>
    <property type="match status" value="1"/>
</dbReference>
<dbReference type="InterPro" id="IPR028998">
    <property type="entry name" value="RimP_C"/>
</dbReference>
<comment type="caution">
    <text evidence="6">The sequence shown here is derived from an EMBL/GenBank/DDBJ whole genome shotgun (WGS) entry which is preliminary data.</text>
</comment>
<dbReference type="GO" id="GO:0005829">
    <property type="term" value="C:cytosol"/>
    <property type="evidence" value="ECO:0007669"/>
    <property type="project" value="TreeGrafter"/>
</dbReference>
<dbReference type="InterPro" id="IPR035956">
    <property type="entry name" value="RimP_N_sf"/>
</dbReference>
<dbReference type="HAMAP" id="MF_01077">
    <property type="entry name" value="RimP"/>
    <property type="match status" value="1"/>
</dbReference>
<evidence type="ECO:0000256" key="2">
    <source>
        <dbReference type="ARBA" id="ARBA00022517"/>
    </source>
</evidence>
<keyword evidence="1 3" id="KW-0963">Cytoplasm</keyword>
<dbReference type="Proteomes" id="UP000053718">
    <property type="component" value="Unassembled WGS sequence"/>
</dbReference>
<sequence length="152" mass="16851">MARIEQQLVSLLAPAVEALGFTLWGVEFVRAGKHSTLRVYIDHEDGISVDDCAEVSYQASALLDVEDPIKSEYFLEVSSPGMERPFFSAAQMQQYLGEIAAVELNVAQQNKRKFKGVISKVEGDTVEFNVDGEPLLVNYSSVKKAHLVPQFN</sequence>
<dbReference type="InterPro" id="IPR003728">
    <property type="entry name" value="Ribosome_maturation_RimP"/>
</dbReference>
<dbReference type="RefSeq" id="WP_034732586.1">
    <property type="nucleotide sequence ID" value="NZ_JPIN01000007.1"/>
</dbReference>
<protein>
    <recommendedName>
        <fullName evidence="3">Ribosome maturation factor RimP</fullName>
    </recommendedName>
</protein>
<reference evidence="6 7" key="1">
    <citation type="submission" date="2014-06" db="EMBL/GenBank/DDBJ databases">
        <title>Draft genome sequence of Idiomarina sp. MCCC 1A10513.</title>
        <authorList>
            <person name="Du J."/>
            <person name="Lai Q."/>
            <person name="Shao Z."/>
        </authorList>
    </citation>
    <scope>NUCLEOTIDE SEQUENCE [LARGE SCALE GENOMIC DNA]</scope>
    <source>
        <strain evidence="6 7">MCCC 1A10513</strain>
    </source>
</reference>
<dbReference type="EMBL" id="JPIN01000007">
    <property type="protein sequence ID" value="KFZ28690.1"/>
    <property type="molecule type" value="Genomic_DNA"/>
</dbReference>
<dbReference type="Gene3D" id="2.30.30.180">
    <property type="entry name" value="Ribosome maturation factor RimP, C-terminal domain"/>
    <property type="match status" value="1"/>
</dbReference>
<dbReference type="Pfam" id="PF17384">
    <property type="entry name" value="DUF150_C"/>
    <property type="match status" value="1"/>
</dbReference>
<keyword evidence="7" id="KW-1185">Reference proteome</keyword>
<dbReference type="GO" id="GO:0006412">
    <property type="term" value="P:translation"/>
    <property type="evidence" value="ECO:0007669"/>
    <property type="project" value="TreeGrafter"/>
</dbReference>
<dbReference type="Pfam" id="PF02576">
    <property type="entry name" value="RimP_N"/>
    <property type="match status" value="1"/>
</dbReference>
<dbReference type="InterPro" id="IPR036847">
    <property type="entry name" value="RimP_C_sf"/>
</dbReference>
<evidence type="ECO:0000259" key="4">
    <source>
        <dbReference type="Pfam" id="PF02576"/>
    </source>
</evidence>
<evidence type="ECO:0000256" key="3">
    <source>
        <dbReference type="HAMAP-Rule" id="MF_01077"/>
    </source>
</evidence>
<dbReference type="GO" id="GO:0000028">
    <property type="term" value="P:ribosomal small subunit assembly"/>
    <property type="evidence" value="ECO:0007669"/>
    <property type="project" value="TreeGrafter"/>
</dbReference>
<dbReference type="STRING" id="1517416.IDAT_08060"/>
<evidence type="ECO:0000256" key="1">
    <source>
        <dbReference type="ARBA" id="ARBA00022490"/>
    </source>
</evidence>
<comment type="function">
    <text evidence="3">Required for maturation of 30S ribosomal subunits.</text>
</comment>
<keyword evidence="2 3" id="KW-0690">Ribosome biogenesis</keyword>
<evidence type="ECO:0000313" key="7">
    <source>
        <dbReference type="Proteomes" id="UP000053718"/>
    </source>
</evidence>
<dbReference type="AlphaFoldDB" id="A0A094ILX3"/>
<evidence type="ECO:0000259" key="5">
    <source>
        <dbReference type="Pfam" id="PF17384"/>
    </source>
</evidence>
<dbReference type="NCBIfam" id="NF000927">
    <property type="entry name" value="PRK00092.1-1"/>
    <property type="match status" value="1"/>
</dbReference>
<evidence type="ECO:0000313" key="6">
    <source>
        <dbReference type="EMBL" id="KFZ28690.1"/>
    </source>
</evidence>
<dbReference type="InterPro" id="IPR028989">
    <property type="entry name" value="RimP_N"/>
</dbReference>
<proteinExistence type="inferred from homology"/>